<feature type="transmembrane region" description="Helical" evidence="1">
    <location>
        <begin position="119"/>
        <end position="139"/>
    </location>
</feature>
<keyword evidence="1" id="KW-1133">Transmembrane helix</keyword>
<feature type="transmembrane region" description="Helical" evidence="1">
    <location>
        <begin position="91"/>
        <end position="113"/>
    </location>
</feature>
<feature type="transmembrane region" description="Helical" evidence="1">
    <location>
        <begin position="12"/>
        <end position="34"/>
    </location>
</feature>
<feature type="transmembrane region" description="Helical" evidence="1">
    <location>
        <begin position="151"/>
        <end position="174"/>
    </location>
</feature>
<reference evidence="3" key="1">
    <citation type="journal article" date="2019" name="Int. J. Syst. Evol. Microbiol.">
        <title>The Global Catalogue of Microorganisms (GCM) 10K type strain sequencing project: providing services to taxonomists for standard genome sequencing and annotation.</title>
        <authorList>
            <consortium name="The Broad Institute Genomics Platform"/>
            <consortium name="The Broad Institute Genome Sequencing Center for Infectious Disease"/>
            <person name="Wu L."/>
            <person name="Ma J."/>
        </authorList>
    </citation>
    <scope>NUCLEOTIDE SEQUENCE [LARGE SCALE GENOMIC DNA]</scope>
    <source>
        <strain evidence="3">CCUG 55074</strain>
    </source>
</reference>
<accession>A0ABW3TAK3</accession>
<gene>
    <name evidence="2" type="ORF">ACFQ27_18815</name>
</gene>
<organism evidence="2 3">
    <name type="scientific">Phenylobacterium conjunctum</name>
    <dbReference type="NCBI Taxonomy" id="1298959"/>
    <lineage>
        <taxon>Bacteria</taxon>
        <taxon>Pseudomonadati</taxon>
        <taxon>Pseudomonadota</taxon>
        <taxon>Alphaproteobacteria</taxon>
        <taxon>Caulobacterales</taxon>
        <taxon>Caulobacteraceae</taxon>
        <taxon>Phenylobacterium</taxon>
    </lineage>
</organism>
<feature type="transmembrane region" description="Helical" evidence="1">
    <location>
        <begin position="54"/>
        <end position="79"/>
    </location>
</feature>
<protein>
    <recommendedName>
        <fullName evidence="4">DUF2306 domain-containing protein</fullName>
    </recommendedName>
</protein>
<sequence length="179" mass="19071">MSLVSQTPRPAVLGSIGLRALAVGALVAAATFPLRHQIAGALASASPHAPDMVLFQHLSLAVKAHLLAALAALVLGAVLMTVRKGRTFHRVAGWGWVVLVAVVAISSLFITGLNRGHWSLLHLLTGWTMIILPLAVIAARRHVVGRHRRMMMGLFYGGFAINLAFAFIPGRVLWSLVLG</sequence>
<comment type="caution">
    <text evidence="2">The sequence shown here is derived from an EMBL/GenBank/DDBJ whole genome shotgun (WGS) entry which is preliminary data.</text>
</comment>
<evidence type="ECO:0000313" key="3">
    <source>
        <dbReference type="Proteomes" id="UP001597216"/>
    </source>
</evidence>
<keyword evidence="3" id="KW-1185">Reference proteome</keyword>
<evidence type="ECO:0000256" key="1">
    <source>
        <dbReference type="SAM" id="Phobius"/>
    </source>
</evidence>
<evidence type="ECO:0000313" key="2">
    <source>
        <dbReference type="EMBL" id="MFD1192650.1"/>
    </source>
</evidence>
<evidence type="ECO:0008006" key="4">
    <source>
        <dbReference type="Google" id="ProtNLM"/>
    </source>
</evidence>
<dbReference type="EMBL" id="JBHTLQ010000069">
    <property type="protein sequence ID" value="MFD1192650.1"/>
    <property type="molecule type" value="Genomic_DNA"/>
</dbReference>
<keyword evidence="1" id="KW-0812">Transmembrane</keyword>
<dbReference type="Proteomes" id="UP001597216">
    <property type="component" value="Unassembled WGS sequence"/>
</dbReference>
<keyword evidence="1" id="KW-0472">Membrane</keyword>
<proteinExistence type="predicted"/>
<name>A0ABW3TAK3_9CAUL</name>
<dbReference type="RefSeq" id="WP_374343617.1">
    <property type="nucleotide sequence ID" value="NZ_JBHTLQ010000069.1"/>
</dbReference>